<keyword evidence="1" id="KW-0812">Transmembrane</keyword>
<protein>
    <submittedName>
        <fullName evidence="2">Uncharacterized protein</fullName>
    </submittedName>
</protein>
<feature type="transmembrane region" description="Helical" evidence="1">
    <location>
        <begin position="7"/>
        <end position="28"/>
    </location>
</feature>
<dbReference type="EMBL" id="AMWJ02000007">
    <property type="protein sequence ID" value="NNJ18972.1"/>
    <property type="molecule type" value="Genomic_DNA"/>
</dbReference>
<dbReference type="OrthoDB" id="6422829at2"/>
<comment type="caution">
    <text evidence="2">The sequence shown here is derived from an EMBL/GenBank/DDBJ whole genome shotgun (WGS) entry which is preliminary data.</text>
</comment>
<dbReference type="Proteomes" id="UP000010448">
    <property type="component" value="Unassembled WGS sequence"/>
</dbReference>
<evidence type="ECO:0000313" key="2">
    <source>
        <dbReference type="EMBL" id="NNJ18972.1"/>
    </source>
</evidence>
<reference evidence="2 3" key="1">
    <citation type="journal article" date="2013" name="Genome Announc.">
        <title>Genome Sequence of Naphthalene-Degrading Soil Bacterium Pseudomonas putida CSV86.</title>
        <authorList>
            <person name="Phale P.S."/>
            <person name="Paliwal V."/>
            <person name="Raju S.C."/>
            <person name="Modak A."/>
            <person name="Purohit H.J."/>
        </authorList>
    </citation>
    <scope>NUCLEOTIDE SEQUENCE [LARGE SCALE GENOMIC DNA]</scope>
    <source>
        <strain evidence="2 3">CSV86</strain>
    </source>
</reference>
<proteinExistence type="predicted"/>
<evidence type="ECO:0000256" key="1">
    <source>
        <dbReference type="SAM" id="Phobius"/>
    </source>
</evidence>
<name>A0A7K4EMR5_9PSED</name>
<evidence type="ECO:0000313" key="3">
    <source>
        <dbReference type="Proteomes" id="UP000010448"/>
    </source>
</evidence>
<organism evidence="2 3">
    <name type="scientific">Pseudomonas bharatica CSV86</name>
    <dbReference type="NCBI Taxonomy" id="1005395"/>
    <lineage>
        <taxon>Bacteria</taxon>
        <taxon>Pseudomonadati</taxon>
        <taxon>Pseudomonadota</taxon>
        <taxon>Gammaproteobacteria</taxon>
        <taxon>Pseudomonadales</taxon>
        <taxon>Pseudomonadaceae</taxon>
        <taxon>Pseudomonas</taxon>
        <taxon>Pseudomonas bharatica</taxon>
    </lineage>
</organism>
<keyword evidence="1" id="KW-1133">Transmembrane helix</keyword>
<dbReference type="AlphaFoldDB" id="A0A7K4EMR5"/>
<gene>
    <name evidence="2" type="ORF">CSV86_029625</name>
</gene>
<accession>A0A7K4EMR5</accession>
<dbReference type="RefSeq" id="WP_158487727.1">
    <property type="nucleotide sequence ID" value="NZ_AMWJ02000007.1"/>
</dbReference>
<keyword evidence="1" id="KW-0472">Membrane</keyword>
<keyword evidence="3" id="KW-1185">Reference proteome</keyword>
<sequence length="207" mass="23849">MGRVWRLLRGVLSTLISVLGFIGIIATIKTQSDTISTQLSGIAQEKEIRDDEVYSKQSLECLNEALDKLKSPLDGKLYRSRLAWLESARLIVTAQDLAGRIKSDSMQHTYKAAEKVIRSKFSTMLNPDNSPETMQPSYFYHMDWDRWITGQRQEPIHETSAYVIYKFASWQSDTVDELDSVEKVDFKNISERYFGARHFLENGKDQK</sequence>